<dbReference type="PANTHER" id="PTHR46169:SF15">
    <property type="entry name" value="INNER CENTROMERE PROTEIN A-LIKE ISOFORM X1-RELATED"/>
    <property type="match status" value="1"/>
</dbReference>
<sequence>QQLMKGLAPLHEIPSKKITILLDAKYFFFLIYGGNHILLTTLNDFKIDQSKITTIVTDSASNMINAVNYTFNNKHIPCMAHVLAHLVPDSLKKTFVVQEVITKIKNIVTIGIILKLKQDIPTRKMITNDEFGILKEVITILQPIELITKEIGGDKYPTVSIVIPIIRCMKESINNCIPTINNSINFKRNILSEIERRFHNIERYKTLVIATLLDPRFKKLHFQHPLNVSSTIDRINILMQDLNKNTNSIETISILSQGENNITKDLWSFHDNLAALLIDTTSDDSGMHFELRQYLHQPVIPRHSNPLEYKAVYPTLFKIAKQYLAVVATSVPTERLFSKTGLIKSDIRNRLKPSRLNSLFFLQSVEYEDWKCTKKKVF</sequence>
<dbReference type="EMBL" id="JAANIB010002610">
    <property type="protein sequence ID" value="KAG5340138.1"/>
    <property type="molecule type" value="Genomic_DNA"/>
</dbReference>
<proteinExistence type="predicted"/>
<accession>A0A836JZA1</accession>
<protein>
    <submittedName>
        <fullName evidence="2">ZBED1 protein</fullName>
    </submittedName>
</protein>
<evidence type="ECO:0000313" key="2">
    <source>
        <dbReference type="EMBL" id="KAG5340138.1"/>
    </source>
</evidence>
<dbReference type="GO" id="GO:0006357">
    <property type="term" value="P:regulation of transcription by RNA polymerase II"/>
    <property type="evidence" value="ECO:0007669"/>
    <property type="project" value="TreeGrafter"/>
</dbReference>
<keyword evidence="3" id="KW-1185">Reference proteome</keyword>
<dbReference type="PANTHER" id="PTHR46169">
    <property type="entry name" value="DNA REPLICATION-RELATED ELEMENT FACTOR, ISOFORM A"/>
    <property type="match status" value="1"/>
</dbReference>
<dbReference type="SUPFAM" id="SSF53098">
    <property type="entry name" value="Ribonuclease H-like"/>
    <property type="match status" value="1"/>
</dbReference>
<gene>
    <name evidence="2" type="primary">Zbed1_0</name>
    <name evidence="2" type="ORF">G6Z77_0009370</name>
</gene>
<feature type="domain" description="HAT C-terminal dimerisation" evidence="1">
    <location>
        <begin position="290"/>
        <end position="364"/>
    </location>
</feature>
<dbReference type="InterPro" id="IPR052717">
    <property type="entry name" value="Vacuolar_transposase_reg"/>
</dbReference>
<organism evidence="2 3">
    <name type="scientific">Acromyrmex heyeri</name>
    <dbReference type="NCBI Taxonomy" id="230685"/>
    <lineage>
        <taxon>Eukaryota</taxon>
        <taxon>Metazoa</taxon>
        <taxon>Ecdysozoa</taxon>
        <taxon>Arthropoda</taxon>
        <taxon>Hexapoda</taxon>
        <taxon>Insecta</taxon>
        <taxon>Pterygota</taxon>
        <taxon>Neoptera</taxon>
        <taxon>Endopterygota</taxon>
        <taxon>Hymenoptera</taxon>
        <taxon>Apocrita</taxon>
        <taxon>Aculeata</taxon>
        <taxon>Formicoidea</taxon>
        <taxon>Formicidae</taxon>
        <taxon>Myrmicinae</taxon>
        <taxon>Acromyrmex</taxon>
    </lineage>
</organism>
<dbReference type="AlphaFoldDB" id="A0A836JZA1"/>
<dbReference type="Pfam" id="PF05699">
    <property type="entry name" value="Dimer_Tnp_hAT"/>
    <property type="match status" value="1"/>
</dbReference>
<feature type="non-terminal residue" evidence="2">
    <location>
        <position position="378"/>
    </location>
</feature>
<name>A0A836JZA1_9HYME</name>
<dbReference type="InterPro" id="IPR008906">
    <property type="entry name" value="HATC_C_dom"/>
</dbReference>
<dbReference type="OrthoDB" id="7696101at2759"/>
<dbReference type="InterPro" id="IPR012337">
    <property type="entry name" value="RNaseH-like_sf"/>
</dbReference>
<evidence type="ECO:0000313" key="3">
    <source>
        <dbReference type="Proteomes" id="UP000670152"/>
    </source>
</evidence>
<reference evidence="2 3" key="1">
    <citation type="submission" date="2020-02" db="EMBL/GenBank/DDBJ databases">
        <title>Relaxed selection underlies rapid genomic changes in the transitions from sociality to social parasitism in ants.</title>
        <authorList>
            <person name="Bi X."/>
        </authorList>
    </citation>
    <scope>NUCLEOTIDE SEQUENCE [LARGE SCALE GENOMIC DNA]</scope>
    <source>
        <strain evidence="2">BGI-DK2014b</strain>
        <tissue evidence="2">Whole body</tissue>
    </source>
</reference>
<dbReference type="GO" id="GO:0046983">
    <property type="term" value="F:protein dimerization activity"/>
    <property type="evidence" value="ECO:0007669"/>
    <property type="project" value="InterPro"/>
</dbReference>
<comment type="caution">
    <text evidence="2">The sequence shown here is derived from an EMBL/GenBank/DDBJ whole genome shotgun (WGS) entry which is preliminary data.</text>
</comment>
<evidence type="ECO:0000259" key="1">
    <source>
        <dbReference type="Pfam" id="PF05699"/>
    </source>
</evidence>
<dbReference type="GO" id="GO:0005634">
    <property type="term" value="C:nucleus"/>
    <property type="evidence" value="ECO:0007669"/>
    <property type="project" value="TreeGrafter"/>
</dbReference>
<dbReference type="Proteomes" id="UP000670152">
    <property type="component" value="Unassembled WGS sequence"/>
</dbReference>
<feature type="non-terminal residue" evidence="2">
    <location>
        <position position="1"/>
    </location>
</feature>